<name>S9UY49_9TRYP</name>
<reference evidence="2 3" key="1">
    <citation type="journal article" date="2013" name="PLoS ONE">
        <title>Predicting the Proteins of Angomonas deanei, Strigomonas culicis and Their Respective Endosymbionts Reveals New Aspects of the Trypanosomatidae Family.</title>
        <authorList>
            <person name="Motta M.C."/>
            <person name="Martins A.C."/>
            <person name="de Souza S.S."/>
            <person name="Catta-Preta C.M."/>
            <person name="Silva R."/>
            <person name="Klein C.C."/>
            <person name="de Almeida L.G."/>
            <person name="de Lima Cunha O."/>
            <person name="Ciapina L.P."/>
            <person name="Brocchi M."/>
            <person name="Colabardini A.C."/>
            <person name="de Araujo Lima B."/>
            <person name="Machado C.R."/>
            <person name="de Almeida Soares C.M."/>
            <person name="Probst C.M."/>
            <person name="de Menezes C.B."/>
            <person name="Thompson C.E."/>
            <person name="Bartholomeu D.C."/>
            <person name="Gradia D.F."/>
            <person name="Pavoni D.P."/>
            <person name="Grisard E.C."/>
            <person name="Fantinatti-Garboggini F."/>
            <person name="Marchini F.K."/>
            <person name="Rodrigues-Luiz G.F."/>
            <person name="Wagner G."/>
            <person name="Goldman G.H."/>
            <person name="Fietto J.L."/>
            <person name="Elias M.C."/>
            <person name="Goldman M.H."/>
            <person name="Sagot M.F."/>
            <person name="Pereira M."/>
            <person name="Stoco P.H."/>
            <person name="de Mendonca-Neto R.P."/>
            <person name="Teixeira S.M."/>
            <person name="Maciel T.E."/>
            <person name="de Oliveira Mendes T.A."/>
            <person name="Urmenyi T.P."/>
            <person name="de Souza W."/>
            <person name="Schenkman S."/>
            <person name="de Vasconcelos A.T."/>
        </authorList>
    </citation>
    <scope>NUCLEOTIDE SEQUENCE [LARGE SCALE GENOMIC DNA]</scope>
</reference>
<sequence>MEDVLHCMRTADLWRLLGEGEGAVDAVLGDSLALLHPPEGRAESTETHRLSSMMVQQHHTKRTAALWKKPLQCLCCNGEASQGRYLMLHAVSPEGEAAKEPAADPARPAAATATPPQRSNAPQGSTVRKGLTDLPLAFTFCSVAKDVCLLERDAFLPLRELPHVHSCYWLLRSLPHAHRSARRPREADGLKHRAIGQYCVGYFRPVLQQGHRCGGPGSGPATAAAPPVLNSFYPTSVAGATSFERIEDPSVLLPFVVQPEGLATADGDGQRTALPSSAPFATTAQVLTLPREVLFSLAALPPHLQDQRLYRQFDAVPAPGDRPTSRGMTTTAAAAHAREAAEEAEAACAAADAAGAAGALLRCVYLLYPHRVRCSRRTMGRLDLAPAGRAVDSETFMDVESVVTLSPADARGGGSAPAALSHEGNQDGFLEHRVLEALRRQEAEPSLSRAERAYFSPENAADGRGGASKKLETRMAFSDGGDHDVGSICAELVQCQRVVHSLFENVC</sequence>
<dbReference type="AlphaFoldDB" id="S9UY49"/>
<dbReference type="EMBL" id="ATMH01012056">
    <property type="protein sequence ID" value="EPY15470.1"/>
    <property type="molecule type" value="Genomic_DNA"/>
</dbReference>
<feature type="compositionally biased region" description="Low complexity" evidence="1">
    <location>
        <begin position="103"/>
        <end position="116"/>
    </location>
</feature>
<keyword evidence="3" id="KW-1185">Reference proteome</keyword>
<organism evidence="2 3">
    <name type="scientific">Strigomonas culicis</name>
    <dbReference type="NCBI Taxonomy" id="28005"/>
    <lineage>
        <taxon>Eukaryota</taxon>
        <taxon>Discoba</taxon>
        <taxon>Euglenozoa</taxon>
        <taxon>Kinetoplastea</taxon>
        <taxon>Metakinetoplastina</taxon>
        <taxon>Trypanosomatida</taxon>
        <taxon>Trypanosomatidae</taxon>
        <taxon>Strigomonadinae</taxon>
        <taxon>Strigomonas</taxon>
    </lineage>
</organism>
<feature type="compositionally biased region" description="Polar residues" evidence="1">
    <location>
        <begin position="117"/>
        <end position="126"/>
    </location>
</feature>
<feature type="region of interest" description="Disordered" evidence="1">
    <location>
        <begin position="448"/>
        <end position="467"/>
    </location>
</feature>
<evidence type="ECO:0000313" key="3">
    <source>
        <dbReference type="Proteomes" id="UP000015354"/>
    </source>
</evidence>
<gene>
    <name evidence="2" type="ORF">STCU_12002</name>
</gene>
<evidence type="ECO:0000313" key="2">
    <source>
        <dbReference type="EMBL" id="EPY15470.1"/>
    </source>
</evidence>
<accession>S9UY49</accession>
<feature type="region of interest" description="Disordered" evidence="1">
    <location>
        <begin position="96"/>
        <end position="128"/>
    </location>
</feature>
<protein>
    <submittedName>
        <fullName evidence="2">Uncharacterized protein</fullName>
    </submittedName>
</protein>
<proteinExistence type="predicted"/>
<comment type="caution">
    <text evidence="2">The sequence shown here is derived from an EMBL/GenBank/DDBJ whole genome shotgun (WGS) entry which is preliminary data.</text>
</comment>
<evidence type="ECO:0000256" key="1">
    <source>
        <dbReference type="SAM" id="MobiDB-lite"/>
    </source>
</evidence>
<dbReference type="Proteomes" id="UP000015354">
    <property type="component" value="Unassembled WGS sequence"/>
</dbReference>